<dbReference type="EMBL" id="JADIMU010000016">
    <property type="protein sequence ID" value="MBO8442605.1"/>
    <property type="molecule type" value="Genomic_DNA"/>
</dbReference>
<organism evidence="2 3">
    <name type="scientific">Candidatus Aphodenecus pullistercoris</name>
    <dbReference type="NCBI Taxonomy" id="2840669"/>
    <lineage>
        <taxon>Bacteria</taxon>
        <taxon>Pseudomonadati</taxon>
        <taxon>Spirochaetota</taxon>
        <taxon>Spirochaetia</taxon>
        <taxon>Spirochaetales</taxon>
        <taxon>Candidatus Aphodenecus</taxon>
    </lineage>
</organism>
<dbReference type="AlphaFoldDB" id="A0A9D9H686"/>
<keyword evidence="1" id="KW-0472">Membrane</keyword>
<name>A0A9D9H686_9SPIR</name>
<feature type="transmembrane region" description="Helical" evidence="1">
    <location>
        <begin position="70"/>
        <end position="87"/>
    </location>
</feature>
<comment type="caution">
    <text evidence="2">The sequence shown here is derived from an EMBL/GenBank/DDBJ whole genome shotgun (WGS) entry which is preliminary data.</text>
</comment>
<reference evidence="2" key="1">
    <citation type="submission" date="2020-10" db="EMBL/GenBank/DDBJ databases">
        <authorList>
            <person name="Gilroy R."/>
        </authorList>
    </citation>
    <scope>NUCLEOTIDE SEQUENCE</scope>
    <source>
        <strain evidence="2">11167</strain>
    </source>
</reference>
<feature type="transmembrane region" description="Helical" evidence="1">
    <location>
        <begin position="20"/>
        <end position="50"/>
    </location>
</feature>
<dbReference type="Proteomes" id="UP000823633">
    <property type="component" value="Unassembled WGS sequence"/>
</dbReference>
<gene>
    <name evidence="2" type="ORF">IAC42_02435</name>
</gene>
<evidence type="ECO:0000256" key="1">
    <source>
        <dbReference type="SAM" id="Phobius"/>
    </source>
</evidence>
<sequence>MNKRLYEIGQRIQRIFTHEYVIHGLYAFLITAVAGVLLPLWAAALLTVVISIGKEILDHIAYEGWSWPDLAGDAVGLLLALGVLLLIRMS</sequence>
<keyword evidence="1" id="KW-1133">Transmembrane helix</keyword>
<reference evidence="2" key="2">
    <citation type="journal article" date="2021" name="PeerJ">
        <title>Extensive microbial diversity within the chicken gut microbiome revealed by metagenomics and culture.</title>
        <authorList>
            <person name="Gilroy R."/>
            <person name="Ravi A."/>
            <person name="Getino M."/>
            <person name="Pursley I."/>
            <person name="Horton D.L."/>
            <person name="Alikhan N.F."/>
            <person name="Baker D."/>
            <person name="Gharbi K."/>
            <person name="Hall N."/>
            <person name="Watson M."/>
            <person name="Adriaenssens E.M."/>
            <person name="Foster-Nyarko E."/>
            <person name="Jarju S."/>
            <person name="Secka A."/>
            <person name="Antonio M."/>
            <person name="Oren A."/>
            <person name="Chaudhuri R.R."/>
            <person name="La Ragione R."/>
            <person name="Hildebrand F."/>
            <person name="Pallen M.J."/>
        </authorList>
    </citation>
    <scope>NUCLEOTIDE SEQUENCE</scope>
    <source>
        <strain evidence="2">11167</strain>
    </source>
</reference>
<proteinExistence type="predicted"/>
<protein>
    <submittedName>
        <fullName evidence="2">Uncharacterized protein</fullName>
    </submittedName>
</protein>
<keyword evidence="1" id="KW-0812">Transmembrane</keyword>
<evidence type="ECO:0000313" key="2">
    <source>
        <dbReference type="EMBL" id="MBO8442605.1"/>
    </source>
</evidence>
<accession>A0A9D9H686</accession>
<evidence type="ECO:0000313" key="3">
    <source>
        <dbReference type="Proteomes" id="UP000823633"/>
    </source>
</evidence>